<keyword evidence="4" id="KW-1185">Reference proteome</keyword>
<feature type="transmembrane region" description="Helical" evidence="1">
    <location>
        <begin position="199"/>
        <end position="219"/>
    </location>
</feature>
<dbReference type="EMBL" id="QQNH01000013">
    <property type="protein sequence ID" value="RDE08697.1"/>
    <property type="molecule type" value="Genomic_DNA"/>
</dbReference>
<dbReference type="AlphaFoldDB" id="A0A369W3W6"/>
<reference evidence="4" key="1">
    <citation type="submission" date="2018-07" db="EMBL/GenBank/DDBJ databases">
        <authorList>
            <person name="Liu B.-T."/>
            <person name="Du Z."/>
        </authorList>
    </citation>
    <scope>NUCLEOTIDE SEQUENCE [LARGE SCALE GENOMIC DNA]</scope>
    <source>
        <strain evidence="4">XYN52</strain>
    </source>
</reference>
<organism evidence="3 4">
    <name type="scientific">Pelagibacterium lacus</name>
    <dbReference type="NCBI Taxonomy" id="2282655"/>
    <lineage>
        <taxon>Bacteria</taxon>
        <taxon>Pseudomonadati</taxon>
        <taxon>Pseudomonadota</taxon>
        <taxon>Alphaproteobacteria</taxon>
        <taxon>Hyphomicrobiales</taxon>
        <taxon>Devosiaceae</taxon>
        <taxon>Pelagibacterium</taxon>
    </lineage>
</organism>
<evidence type="ECO:0000313" key="4">
    <source>
        <dbReference type="Proteomes" id="UP000253759"/>
    </source>
</evidence>
<feature type="transmembrane region" description="Helical" evidence="1">
    <location>
        <begin position="314"/>
        <end position="337"/>
    </location>
</feature>
<feature type="transmembrane region" description="Helical" evidence="1">
    <location>
        <begin position="78"/>
        <end position="96"/>
    </location>
</feature>
<keyword evidence="1" id="KW-0472">Membrane</keyword>
<keyword evidence="1" id="KW-1133">Transmembrane helix</keyword>
<feature type="transmembrane region" description="Helical" evidence="1">
    <location>
        <begin position="383"/>
        <end position="403"/>
    </location>
</feature>
<feature type="transmembrane region" description="Helical" evidence="1">
    <location>
        <begin position="20"/>
        <end position="46"/>
    </location>
</feature>
<protein>
    <submittedName>
        <fullName evidence="3">Transporter</fullName>
    </submittedName>
</protein>
<feature type="transmembrane region" description="Helical" evidence="1">
    <location>
        <begin position="108"/>
        <end position="130"/>
    </location>
</feature>
<feature type="domain" description="DUF112" evidence="2">
    <location>
        <begin position="19"/>
        <end position="437"/>
    </location>
</feature>
<proteinExistence type="predicted"/>
<dbReference type="RefSeq" id="WP_114646110.1">
    <property type="nucleotide sequence ID" value="NZ_QQNH01000013.1"/>
</dbReference>
<dbReference type="PANTHER" id="PTHR35342:SF5">
    <property type="entry name" value="TRICARBOXYLIC TRANSPORT PROTEIN"/>
    <property type="match status" value="1"/>
</dbReference>
<feature type="transmembrane region" description="Helical" evidence="1">
    <location>
        <begin position="53"/>
        <end position="72"/>
    </location>
</feature>
<name>A0A369W3W6_9HYPH</name>
<feature type="transmembrane region" description="Helical" evidence="1">
    <location>
        <begin position="357"/>
        <end position="376"/>
    </location>
</feature>
<accession>A0A369W3W6</accession>
<evidence type="ECO:0000256" key="1">
    <source>
        <dbReference type="SAM" id="Phobius"/>
    </source>
</evidence>
<dbReference type="Proteomes" id="UP000253759">
    <property type="component" value="Unassembled WGS sequence"/>
</dbReference>
<evidence type="ECO:0000313" key="3">
    <source>
        <dbReference type="EMBL" id="RDE08697.1"/>
    </source>
</evidence>
<feature type="transmembrane region" description="Helical" evidence="1">
    <location>
        <begin position="168"/>
        <end position="187"/>
    </location>
</feature>
<comment type="caution">
    <text evidence="3">The sequence shown here is derived from an EMBL/GenBank/DDBJ whole genome shotgun (WGS) entry which is preliminary data.</text>
</comment>
<dbReference type="PANTHER" id="PTHR35342">
    <property type="entry name" value="TRICARBOXYLIC TRANSPORT PROTEIN"/>
    <property type="match status" value="1"/>
</dbReference>
<dbReference type="InterPro" id="IPR002823">
    <property type="entry name" value="DUF112_TM"/>
</dbReference>
<dbReference type="Pfam" id="PF01970">
    <property type="entry name" value="TctA"/>
    <property type="match status" value="1"/>
</dbReference>
<keyword evidence="1" id="KW-0812">Transmembrane</keyword>
<evidence type="ECO:0000259" key="2">
    <source>
        <dbReference type="Pfam" id="PF01970"/>
    </source>
</evidence>
<gene>
    <name evidence="3" type="ORF">DVH29_10410</name>
</gene>
<feature type="transmembrane region" description="Helical" evidence="1">
    <location>
        <begin position="463"/>
        <end position="482"/>
    </location>
</feature>
<dbReference type="OrthoDB" id="7912266at2"/>
<sequence length="500" mass="52054">MFQSFLSQIIELATPLNLGVLVGSTFIGIVFGVLPGLTATLAVALLSTLTFGLNVELALMAIIAVYVGAIYAPSHSSILLGIPGSAAGAATAIDGYPLAKKGLGGQAIATSTIASVIGTIFGLLALVAVSPLLVSLALNVTSVEFFLIALFGVLICGSLTSPDLPIKGWIAGVIGLLIAAIGIEPILGYQRFTFGNPALAGGIEIVPVILGGFALPQIFRVLRNEHLKESVVTRIGNLMPNWRALWQAKFGVLRSGFLGVGIGAIPGVGEDIAAWASYDVARKFDRDPDSFGTGNINGVINPETANNAAIGGSIIPVLTLGVPGSPAAAVLLGALNIHGIRPGPMLPHEFPNFIPQVAAMLFWSSLSILVLGLAMARLSVQVLRLPSSVLMPIVAFLAVVGSYSLGLNMFNIYMMFLFGVGVYLMEELGYPVTPVVIGLILGSMADVSLRRGLLAANGSLEPFYTRPIALILIALIVISLSFQSKFIRKVLSGFAKDKAA</sequence>
<feature type="transmembrane region" description="Helical" evidence="1">
    <location>
        <begin position="136"/>
        <end position="156"/>
    </location>
</feature>